<accession>A0A7U3ZLN3</accession>
<dbReference type="KEGG" id="rsi:Runsl_3093"/>
<feature type="transmembrane region" description="Helical" evidence="1">
    <location>
        <begin position="20"/>
        <end position="43"/>
    </location>
</feature>
<proteinExistence type="predicted"/>
<dbReference type="Proteomes" id="UP000000493">
    <property type="component" value="Chromosome"/>
</dbReference>
<organism evidence="2 3">
    <name type="scientific">Runella slithyformis (strain ATCC 29530 / DSM 19594 / LMG 11500 / NCIMB 11436 / LSU 4)</name>
    <dbReference type="NCBI Taxonomy" id="761193"/>
    <lineage>
        <taxon>Bacteria</taxon>
        <taxon>Pseudomonadati</taxon>
        <taxon>Bacteroidota</taxon>
        <taxon>Cytophagia</taxon>
        <taxon>Cytophagales</taxon>
        <taxon>Spirosomataceae</taxon>
        <taxon>Runella</taxon>
    </lineage>
</organism>
<dbReference type="AlphaFoldDB" id="A0A7U3ZLN3"/>
<evidence type="ECO:0000313" key="2">
    <source>
        <dbReference type="EMBL" id="AEI49476.1"/>
    </source>
</evidence>
<evidence type="ECO:0000313" key="3">
    <source>
        <dbReference type="Proteomes" id="UP000000493"/>
    </source>
</evidence>
<dbReference type="EMBL" id="CP002859">
    <property type="protein sequence ID" value="AEI49476.1"/>
    <property type="molecule type" value="Genomic_DNA"/>
</dbReference>
<name>A0A7U3ZLN3_RUNSL</name>
<keyword evidence="1" id="KW-0472">Membrane</keyword>
<reference evidence="2 3" key="2">
    <citation type="journal article" date="2012" name="Stand. Genomic Sci.">
        <title>Complete genome sequence of the aquatic bacterium Runella slithyformis type strain (LSU 4(T)).</title>
        <authorList>
            <person name="Copeland A."/>
            <person name="Zhang X."/>
            <person name="Misra M."/>
            <person name="Lapidus A."/>
            <person name="Nolan M."/>
            <person name="Lucas S."/>
            <person name="Deshpande S."/>
            <person name="Cheng J.F."/>
            <person name="Tapia R."/>
            <person name="Goodwin L.A."/>
            <person name="Pitluck S."/>
            <person name="Liolios K."/>
            <person name="Pagani I."/>
            <person name="Ivanova N."/>
            <person name="Mikhailova N."/>
            <person name="Pati A."/>
            <person name="Chen A."/>
            <person name="Palaniappan K."/>
            <person name="Land M."/>
            <person name="Hauser L."/>
            <person name="Pan C."/>
            <person name="Jeffries C.D."/>
            <person name="Detter J.C."/>
            <person name="Brambilla E.M."/>
            <person name="Rohde M."/>
            <person name="Djao O.D."/>
            <person name="Goker M."/>
            <person name="Sikorski J."/>
            <person name="Tindall B.J."/>
            <person name="Woyke T."/>
            <person name="Bristow J."/>
            <person name="Eisen J.A."/>
            <person name="Markowitz V."/>
            <person name="Hugenholtz P."/>
            <person name="Kyrpides N.C."/>
            <person name="Klenk H.P."/>
            <person name="Mavromatis K."/>
        </authorList>
    </citation>
    <scope>NUCLEOTIDE SEQUENCE [LARGE SCALE GENOMIC DNA]</scope>
    <source>
        <strain evidence="3">ATCC 29530 / DSM 19594 / LMG 11500 / NCIMB 11436 / LSU 4</strain>
    </source>
</reference>
<gene>
    <name evidence="2" type="ordered locus">Runsl_3093</name>
</gene>
<evidence type="ECO:0000256" key="1">
    <source>
        <dbReference type="SAM" id="Phobius"/>
    </source>
</evidence>
<reference evidence="3" key="1">
    <citation type="submission" date="2011-06" db="EMBL/GenBank/DDBJ databases">
        <title>The complete genome of chromosome of Runella slithyformis DSM 19594.</title>
        <authorList>
            <consortium name="US DOE Joint Genome Institute (JGI-PGF)"/>
            <person name="Lucas S."/>
            <person name="Han J."/>
            <person name="Lapidus A."/>
            <person name="Bruce D."/>
            <person name="Goodwin L."/>
            <person name="Pitluck S."/>
            <person name="Peters L."/>
            <person name="Kyrpides N."/>
            <person name="Mavromatis K."/>
            <person name="Ivanova N."/>
            <person name="Ovchinnikova G."/>
            <person name="Zhang X."/>
            <person name="Misra M."/>
            <person name="Detter J.C."/>
            <person name="Tapia R."/>
            <person name="Han C."/>
            <person name="Land M."/>
            <person name="Hauser L."/>
            <person name="Markowitz V."/>
            <person name="Cheng J.-F."/>
            <person name="Hugenholtz P."/>
            <person name="Woyke T."/>
            <person name="Wu D."/>
            <person name="Tindall B."/>
            <person name="Faehrich R."/>
            <person name="Brambilla E."/>
            <person name="Klenk H.-P."/>
            <person name="Eisen J.A."/>
        </authorList>
    </citation>
    <scope>NUCLEOTIDE SEQUENCE [LARGE SCALE GENOMIC DNA]</scope>
    <source>
        <strain evidence="3">ATCC 29530 / DSM 19594 / LMG 11500 / NCIMB 11436 / LSU 4</strain>
    </source>
</reference>
<protein>
    <submittedName>
        <fullName evidence="2">Uncharacterized protein</fullName>
    </submittedName>
</protein>
<keyword evidence="1" id="KW-1133">Transmembrane helix</keyword>
<keyword evidence="3" id="KW-1185">Reference proteome</keyword>
<keyword evidence="1" id="KW-0812">Transmembrane</keyword>
<sequence length="56" mass="6511">MIFGRVSANESRPASCEQRYIYAGTYGYLSLYAFPELLSFLYLRLQNYSRTSNKSN</sequence>